<dbReference type="KEGG" id="mfo:Metfor_0165"/>
<dbReference type="InterPro" id="IPR035965">
    <property type="entry name" value="PAS-like_dom_sf"/>
</dbReference>
<evidence type="ECO:0000256" key="7">
    <source>
        <dbReference type="ARBA" id="ARBA00023012"/>
    </source>
</evidence>
<dbReference type="RefSeq" id="WP_015284211.1">
    <property type="nucleotide sequence ID" value="NC_019943.1"/>
</dbReference>
<evidence type="ECO:0000256" key="3">
    <source>
        <dbReference type="ARBA" id="ARBA00022679"/>
    </source>
</evidence>
<keyword evidence="6" id="KW-0067">ATP-binding</keyword>
<evidence type="ECO:0000313" key="10">
    <source>
        <dbReference type="EMBL" id="AGB01247.1"/>
    </source>
</evidence>
<evidence type="ECO:0000256" key="4">
    <source>
        <dbReference type="ARBA" id="ARBA00022741"/>
    </source>
</evidence>
<feature type="transmembrane region" description="Helical" evidence="8">
    <location>
        <begin position="188"/>
        <end position="210"/>
    </location>
</feature>
<evidence type="ECO:0000256" key="1">
    <source>
        <dbReference type="ARBA" id="ARBA00000085"/>
    </source>
</evidence>
<dbReference type="InterPro" id="IPR003594">
    <property type="entry name" value="HATPase_dom"/>
</dbReference>
<gene>
    <name evidence="10" type="ordered locus">Metfor_0165</name>
</gene>
<dbReference type="HOGENOM" id="CLU_000445_114_58_2"/>
<dbReference type="InterPro" id="IPR003661">
    <property type="entry name" value="HisK_dim/P_dom"/>
</dbReference>
<dbReference type="GO" id="GO:0000156">
    <property type="term" value="F:phosphorelay response regulator activity"/>
    <property type="evidence" value="ECO:0007669"/>
    <property type="project" value="TreeGrafter"/>
</dbReference>
<sequence length="561" mass="63983" precursor="true">MWAPDLRTIFLLICLINAFLALMILVYWKTQKTYEGLALWSLGMLFQSVAYLLFMLQGAGPALFTIILANAFSMLAIFLRIDAIRRFFWSRSMPAQYYLLILPILLLYGYFTFILDSMVWRAVILAVFIAPALIIAAAPAILSRQKENRIIRYLFAATLTVPVVFLTARIIAWLLIPAQYTLFSTDAFNTGFFIVAIIADILVTGFFLMLNMIRSRTELEESEVKYRSLFENMLESAAYCRLIPDNTGKPFDWLYLDANASFKQTCGKEEITGKWNREIFPEIQVEHPELLEAFSRVTSTGTPERFEIRFRKLAKWFRCSVFSPKPDHFVTIYDDITQRKHAESALLHTNAKLNLLSGITRHDIRNQLQALSGYLELARLNSEKPVYLTESLEKADTVVETINRQLEFTKDYEEMGVNAPTWQNVDAVISQAVALLPLRGTRVEIERPDLDVYADPLLSKVFYNLIDNALQYGGVQLTWIRISSRETDSGLILTCENNGAGIPTEEKKRLFERGYGKHTGLGLFLSSEILSITGISISENGNPECGARFDMVVPKGEYRFR</sequence>
<feature type="transmembrane region" description="Helical" evidence="8">
    <location>
        <begin position="62"/>
        <end position="83"/>
    </location>
</feature>
<feature type="transmembrane region" description="Helical" evidence="8">
    <location>
        <begin position="6"/>
        <end position="28"/>
    </location>
</feature>
<dbReference type="Proteomes" id="UP000010824">
    <property type="component" value="Chromosome"/>
</dbReference>
<evidence type="ECO:0000256" key="2">
    <source>
        <dbReference type="ARBA" id="ARBA00012438"/>
    </source>
</evidence>
<keyword evidence="3" id="KW-0808">Transferase</keyword>
<feature type="transmembrane region" description="Helical" evidence="8">
    <location>
        <begin position="37"/>
        <end position="56"/>
    </location>
</feature>
<keyword evidence="8" id="KW-1133">Transmembrane helix</keyword>
<dbReference type="Pfam" id="PF02518">
    <property type="entry name" value="HATPase_c"/>
    <property type="match status" value="1"/>
</dbReference>
<evidence type="ECO:0000313" key="11">
    <source>
        <dbReference type="Proteomes" id="UP000010824"/>
    </source>
</evidence>
<organism evidence="10 11">
    <name type="scientific">Methanoregula formicica (strain DSM 22288 / NBRC 105244 / SMSP)</name>
    <dbReference type="NCBI Taxonomy" id="593750"/>
    <lineage>
        <taxon>Archaea</taxon>
        <taxon>Methanobacteriati</taxon>
        <taxon>Methanobacteriota</taxon>
        <taxon>Stenosarchaea group</taxon>
        <taxon>Methanomicrobia</taxon>
        <taxon>Methanomicrobiales</taxon>
        <taxon>Methanoregulaceae</taxon>
        <taxon>Methanoregula</taxon>
    </lineage>
</organism>
<dbReference type="AlphaFoldDB" id="L0H949"/>
<dbReference type="GO" id="GO:0007234">
    <property type="term" value="P:osmosensory signaling via phosphorelay pathway"/>
    <property type="evidence" value="ECO:0007669"/>
    <property type="project" value="TreeGrafter"/>
</dbReference>
<dbReference type="eggNOG" id="arCOG06193">
    <property type="taxonomic scope" value="Archaea"/>
</dbReference>
<dbReference type="InterPro" id="IPR050351">
    <property type="entry name" value="BphY/WalK/GraS-like"/>
</dbReference>
<dbReference type="STRING" id="593750.Metfor_0165"/>
<dbReference type="SUPFAM" id="SSF55785">
    <property type="entry name" value="PYP-like sensor domain (PAS domain)"/>
    <property type="match status" value="1"/>
</dbReference>
<evidence type="ECO:0000256" key="8">
    <source>
        <dbReference type="SAM" id="Phobius"/>
    </source>
</evidence>
<keyword evidence="4" id="KW-0547">Nucleotide-binding</keyword>
<keyword evidence="5 10" id="KW-0418">Kinase</keyword>
<comment type="catalytic activity">
    <reaction evidence="1">
        <text>ATP + protein L-histidine = ADP + protein N-phospho-L-histidine.</text>
        <dbReference type="EC" id="2.7.13.3"/>
    </reaction>
</comment>
<dbReference type="SMART" id="SM00387">
    <property type="entry name" value="HATPase_c"/>
    <property type="match status" value="1"/>
</dbReference>
<keyword evidence="8" id="KW-0472">Membrane</keyword>
<dbReference type="EMBL" id="CP003167">
    <property type="protein sequence ID" value="AGB01247.1"/>
    <property type="molecule type" value="Genomic_DNA"/>
</dbReference>
<feature type="domain" description="Histidine kinase" evidence="9">
    <location>
        <begin position="359"/>
        <end position="557"/>
    </location>
</feature>
<dbReference type="GeneID" id="25397762"/>
<name>L0H949_METFS</name>
<keyword evidence="11" id="KW-1185">Reference proteome</keyword>
<dbReference type="CDD" id="cd00075">
    <property type="entry name" value="HATPase"/>
    <property type="match status" value="1"/>
</dbReference>
<accession>L0H949</accession>
<dbReference type="Gene3D" id="3.30.565.10">
    <property type="entry name" value="Histidine kinase-like ATPase, C-terminal domain"/>
    <property type="match status" value="1"/>
</dbReference>
<keyword evidence="8" id="KW-0812">Transmembrane</keyword>
<evidence type="ECO:0000256" key="5">
    <source>
        <dbReference type="ARBA" id="ARBA00022777"/>
    </source>
</evidence>
<dbReference type="PANTHER" id="PTHR42878:SF7">
    <property type="entry name" value="SENSOR HISTIDINE KINASE GLRK"/>
    <property type="match status" value="1"/>
</dbReference>
<feature type="transmembrane region" description="Helical" evidence="8">
    <location>
        <begin position="119"/>
        <end position="142"/>
    </location>
</feature>
<dbReference type="InterPro" id="IPR036890">
    <property type="entry name" value="HATPase_C_sf"/>
</dbReference>
<dbReference type="GO" id="GO:0030295">
    <property type="term" value="F:protein kinase activator activity"/>
    <property type="evidence" value="ECO:0007669"/>
    <property type="project" value="TreeGrafter"/>
</dbReference>
<dbReference type="SUPFAM" id="SSF55874">
    <property type="entry name" value="ATPase domain of HSP90 chaperone/DNA topoisomerase II/histidine kinase"/>
    <property type="match status" value="1"/>
</dbReference>
<reference evidence="11" key="1">
    <citation type="submission" date="2011-12" db="EMBL/GenBank/DDBJ databases">
        <title>Complete sequence of Methanoregula formicicum SMSP.</title>
        <authorList>
            <person name="Lucas S."/>
            <person name="Han J."/>
            <person name="Lapidus A."/>
            <person name="Cheng J.-F."/>
            <person name="Goodwin L."/>
            <person name="Pitluck S."/>
            <person name="Peters L."/>
            <person name="Ovchinnikova G."/>
            <person name="Teshima H."/>
            <person name="Detter J.C."/>
            <person name="Han C."/>
            <person name="Tapia R."/>
            <person name="Land M."/>
            <person name="Hauser L."/>
            <person name="Kyrpides N."/>
            <person name="Ivanova N."/>
            <person name="Pagani I."/>
            <person name="Imachi H."/>
            <person name="Tamaki H."/>
            <person name="Sekiguchi Y."/>
            <person name="Kamagata Y."/>
            <person name="Cadillo-Quiroz H."/>
            <person name="Zinder S."/>
            <person name="Liu W.-T."/>
            <person name="Woyke T."/>
        </authorList>
    </citation>
    <scope>NUCLEOTIDE SEQUENCE [LARGE SCALE GENOMIC DNA]</scope>
    <source>
        <strain evidence="11">DSM 22288 / NBRC 105244 / SMSP</strain>
    </source>
</reference>
<dbReference type="InterPro" id="IPR005467">
    <property type="entry name" value="His_kinase_dom"/>
</dbReference>
<dbReference type="GO" id="GO:0005524">
    <property type="term" value="F:ATP binding"/>
    <property type="evidence" value="ECO:0007669"/>
    <property type="project" value="UniProtKB-KW"/>
</dbReference>
<evidence type="ECO:0000259" key="9">
    <source>
        <dbReference type="PROSITE" id="PS50109"/>
    </source>
</evidence>
<dbReference type="OrthoDB" id="8127at2157"/>
<evidence type="ECO:0000256" key="6">
    <source>
        <dbReference type="ARBA" id="ARBA00022840"/>
    </source>
</evidence>
<dbReference type="GO" id="GO:0000155">
    <property type="term" value="F:phosphorelay sensor kinase activity"/>
    <property type="evidence" value="ECO:0007669"/>
    <property type="project" value="InterPro"/>
</dbReference>
<dbReference type="Gene3D" id="3.30.450.20">
    <property type="entry name" value="PAS domain"/>
    <property type="match status" value="1"/>
</dbReference>
<feature type="transmembrane region" description="Helical" evidence="8">
    <location>
        <begin position="154"/>
        <end position="176"/>
    </location>
</feature>
<reference evidence="10 11" key="2">
    <citation type="journal article" date="2014" name="Genome Announc.">
        <title>Complete Genome Sequence of Methanoregula formicica SMSPT, a Mesophilic Hydrogenotrophic Methanogen Isolated from a Methanogenic Upflow Anaerobic Sludge Blanket Reactor.</title>
        <authorList>
            <person name="Yamamoto K."/>
            <person name="Tamaki H."/>
            <person name="Cadillo-Quiroz H."/>
            <person name="Imachi H."/>
            <person name="Kyrpides N."/>
            <person name="Woyke T."/>
            <person name="Goodwin L."/>
            <person name="Zinder S.H."/>
            <person name="Kamagata Y."/>
            <person name="Liu W.T."/>
        </authorList>
    </citation>
    <scope>NUCLEOTIDE SEQUENCE [LARGE SCALE GENOMIC DNA]</scope>
    <source>
        <strain evidence="11">DSM 22288 / NBRC 105244 / SMSP</strain>
    </source>
</reference>
<dbReference type="eggNOG" id="arCOG04001">
    <property type="taxonomic scope" value="Archaea"/>
</dbReference>
<dbReference type="EC" id="2.7.13.3" evidence="2"/>
<feature type="transmembrane region" description="Helical" evidence="8">
    <location>
        <begin position="95"/>
        <end position="113"/>
    </location>
</feature>
<proteinExistence type="predicted"/>
<dbReference type="CDD" id="cd00082">
    <property type="entry name" value="HisKA"/>
    <property type="match status" value="1"/>
</dbReference>
<dbReference type="PANTHER" id="PTHR42878">
    <property type="entry name" value="TWO-COMPONENT HISTIDINE KINASE"/>
    <property type="match status" value="1"/>
</dbReference>
<dbReference type="InParanoid" id="L0H949"/>
<protein>
    <recommendedName>
        <fullName evidence="2">histidine kinase</fullName>
        <ecNumber evidence="2">2.7.13.3</ecNumber>
    </recommendedName>
</protein>
<dbReference type="PROSITE" id="PS50109">
    <property type="entry name" value="HIS_KIN"/>
    <property type="match status" value="1"/>
</dbReference>
<keyword evidence="7" id="KW-0902">Two-component regulatory system</keyword>